<proteinExistence type="predicted"/>
<dbReference type="EMBL" id="WKLP01000039">
    <property type="protein sequence ID" value="MRY13986.1"/>
    <property type="molecule type" value="Genomic_DNA"/>
</dbReference>
<organism evidence="2">
    <name type="scientific">Parabacteroides goldsteinii</name>
    <dbReference type="NCBI Taxonomy" id="328812"/>
    <lineage>
        <taxon>Bacteria</taxon>
        <taxon>Pseudomonadati</taxon>
        <taxon>Bacteroidota</taxon>
        <taxon>Bacteroidia</taxon>
        <taxon>Bacteroidales</taxon>
        <taxon>Tannerellaceae</taxon>
        <taxon>Parabacteroides</taxon>
    </lineage>
</organism>
<dbReference type="RefSeq" id="WP_044214394.1">
    <property type="nucleotide sequence ID" value="NZ_CAJSYT010000003.1"/>
</dbReference>
<evidence type="ECO:0000313" key="2">
    <source>
        <dbReference type="EMBL" id="MRY13986.1"/>
    </source>
</evidence>
<name>A0A6G1ZJ31_9BACT</name>
<gene>
    <name evidence="2" type="ORF">GKE01_21360</name>
</gene>
<evidence type="ECO:0000256" key="1">
    <source>
        <dbReference type="SAM" id="Phobius"/>
    </source>
</evidence>
<feature type="transmembrane region" description="Helical" evidence="1">
    <location>
        <begin position="20"/>
        <end position="37"/>
    </location>
</feature>
<sequence>MMEESTTYDRIVQWALNHPIISIIVLICTVLIAISQVRDGIILIYRFFCPKSNDGTLIIEYADETIKIEEKLISQDFDIIKIHATTHLLGMRAEREWLMKKYPGYKNCM</sequence>
<dbReference type="AlphaFoldDB" id="A0A6G1ZJ31"/>
<keyword evidence="1" id="KW-1133">Transmembrane helix</keyword>
<reference evidence="2" key="1">
    <citation type="journal article" date="2019" name="Nat. Med.">
        <title>A library of human gut bacterial isolates paired with longitudinal multiomics data enables mechanistic microbiome research.</title>
        <authorList>
            <person name="Poyet M."/>
            <person name="Groussin M."/>
            <person name="Gibbons S.M."/>
            <person name="Avila-Pacheco J."/>
            <person name="Jiang X."/>
            <person name="Kearney S.M."/>
            <person name="Perrotta A.R."/>
            <person name="Berdy B."/>
            <person name="Zhao S."/>
            <person name="Lieberman T.D."/>
            <person name="Swanson P.K."/>
            <person name="Smith M."/>
            <person name="Roesemann S."/>
            <person name="Alexander J.E."/>
            <person name="Rich S.A."/>
            <person name="Livny J."/>
            <person name="Vlamakis H."/>
            <person name="Clish C."/>
            <person name="Bullock K."/>
            <person name="Deik A."/>
            <person name="Scott J."/>
            <person name="Pierce K.A."/>
            <person name="Xavier R.J."/>
            <person name="Alm E.J."/>
        </authorList>
    </citation>
    <scope>NUCLEOTIDE SEQUENCE</scope>
    <source>
        <strain evidence="2">BIOML-A4</strain>
    </source>
</reference>
<keyword evidence="1" id="KW-0812">Transmembrane</keyword>
<keyword evidence="1" id="KW-0472">Membrane</keyword>
<comment type="caution">
    <text evidence="2">The sequence shown here is derived from an EMBL/GenBank/DDBJ whole genome shotgun (WGS) entry which is preliminary data.</text>
</comment>
<protein>
    <submittedName>
        <fullName evidence="2">Uncharacterized protein</fullName>
    </submittedName>
</protein>
<accession>A0A6G1ZJ31</accession>